<sequence>MFKAFKSAGFNCEATHITDDLRLDTLMQVMSIAFCLAYQTGEIVVVDKPIIIKKHGYRQNSIFRVGLDTLVTIFYNISNQSAHWM</sequence>
<dbReference type="AlphaFoldDB" id="A0A8E0WL06"/>
<evidence type="ECO:0000313" key="1">
    <source>
        <dbReference type="EMBL" id="KDO02247.1"/>
    </source>
</evidence>
<proteinExistence type="predicted"/>
<evidence type="ECO:0000313" key="2">
    <source>
        <dbReference type="Proteomes" id="UP000027161"/>
    </source>
</evidence>
<organism evidence="1 2">
    <name type="scientific">Rickettsia tamurae subsp. buchneri</name>
    <dbReference type="NCBI Taxonomy" id="1462938"/>
    <lineage>
        <taxon>Bacteria</taxon>
        <taxon>Pseudomonadati</taxon>
        <taxon>Pseudomonadota</taxon>
        <taxon>Alphaproteobacteria</taxon>
        <taxon>Rickettsiales</taxon>
        <taxon>Rickettsiaceae</taxon>
        <taxon>Rickettsieae</taxon>
        <taxon>Rickettsia</taxon>
        <taxon>spotted fever group</taxon>
    </lineage>
</organism>
<dbReference type="EMBL" id="JFKF01000199">
    <property type="protein sequence ID" value="KDO02247.1"/>
    <property type="molecule type" value="Genomic_DNA"/>
</dbReference>
<accession>A0A8E0WL06</accession>
<comment type="caution">
    <text evidence="1">The sequence shown here is derived from an EMBL/GenBank/DDBJ whole genome shotgun (WGS) entry which is preliminary data.</text>
</comment>
<reference evidence="1 2" key="1">
    <citation type="submission" date="2014-02" db="EMBL/GenBank/DDBJ databases">
        <title>Draft genome sequence of Rickettsia buchneri sp. nov. ISO7T.</title>
        <authorList>
            <person name="Felsheim R.F."/>
            <person name="Kurtti T.J."/>
            <person name="Munderloh U.G."/>
        </authorList>
    </citation>
    <scope>NUCLEOTIDE SEQUENCE [LARGE SCALE GENOMIC DNA]</scope>
    <source>
        <strain evidence="2">ISO7</strain>
        <plasmid evidence="1">pREISMN_1</plasmid>
    </source>
</reference>
<keyword evidence="1" id="KW-0614">Plasmid</keyword>
<name>A0A8E0WL06_9RICK</name>
<protein>
    <submittedName>
        <fullName evidence="1">Uncharacterized protein</fullName>
    </submittedName>
</protein>
<geneLocation type="plasmid" evidence="1">
    <name>pREISMN_1</name>
</geneLocation>
<gene>
    <name evidence="1" type="ORF">REISMN_08245</name>
</gene>
<keyword evidence="2" id="KW-1185">Reference proteome</keyword>
<dbReference type="RefSeq" id="WP_008579195.1">
    <property type="nucleotide sequence ID" value="NZ_CP113531.1"/>
</dbReference>
<dbReference type="Proteomes" id="UP000027161">
    <property type="component" value="Unassembled WGS sequence"/>
</dbReference>